<evidence type="ECO:0000256" key="6">
    <source>
        <dbReference type="ARBA" id="ARBA00023212"/>
    </source>
</evidence>
<evidence type="ECO:0000256" key="3">
    <source>
        <dbReference type="ARBA" id="ARBA00010042"/>
    </source>
</evidence>
<reference evidence="10 11" key="1">
    <citation type="submission" date="2015-04" db="EMBL/GenBank/DDBJ databases">
        <authorList>
            <person name="Syromyatnikov M.Y."/>
            <person name="Popov V.N."/>
        </authorList>
    </citation>
    <scope>NUCLEOTIDE SEQUENCE [LARGE SCALE GENOMIC DNA]</scope>
    <source>
        <strain evidence="10">WF-38-12</strain>
    </source>
</reference>
<keyword evidence="5" id="KW-0159">Chromosome partition</keyword>
<comment type="subcellular location">
    <subcellularLocation>
        <location evidence="2">Cytoplasm</location>
        <location evidence="2">Cytoskeleton</location>
        <location evidence="2">Spindle</location>
    </subcellularLocation>
    <subcellularLocation>
        <location evidence="1">Nucleus</location>
    </subcellularLocation>
</comment>
<feature type="compositionally biased region" description="Polar residues" evidence="8">
    <location>
        <begin position="985"/>
        <end position="999"/>
    </location>
</feature>
<evidence type="ECO:0000256" key="8">
    <source>
        <dbReference type="SAM" id="MobiDB-lite"/>
    </source>
</evidence>
<keyword evidence="4" id="KW-0963">Cytoplasm</keyword>
<comment type="similarity">
    <text evidence="3">Belongs to the INCENP family.</text>
</comment>
<keyword evidence="7" id="KW-0539">Nucleus</keyword>
<feature type="compositionally biased region" description="Basic and acidic residues" evidence="8">
    <location>
        <begin position="759"/>
        <end position="771"/>
    </location>
</feature>
<dbReference type="Pfam" id="PF03941">
    <property type="entry name" value="INCENP_ARK-bind"/>
    <property type="match status" value="1"/>
</dbReference>
<evidence type="ECO:0000313" key="10">
    <source>
        <dbReference type="EMBL" id="CRG90836.1"/>
    </source>
</evidence>
<evidence type="ECO:0000256" key="7">
    <source>
        <dbReference type="ARBA" id="ARBA00023242"/>
    </source>
</evidence>
<feature type="compositionally biased region" description="Basic and acidic residues" evidence="8">
    <location>
        <begin position="885"/>
        <end position="904"/>
    </location>
</feature>
<dbReference type="GO" id="GO:0005634">
    <property type="term" value="C:nucleus"/>
    <property type="evidence" value="ECO:0007669"/>
    <property type="project" value="UniProtKB-SubCell"/>
</dbReference>
<feature type="compositionally biased region" description="Basic and acidic residues" evidence="8">
    <location>
        <begin position="417"/>
        <end position="430"/>
    </location>
</feature>
<feature type="compositionally biased region" description="Polar residues" evidence="8">
    <location>
        <begin position="651"/>
        <end position="675"/>
    </location>
</feature>
<feature type="compositionally biased region" description="Basic and acidic residues" evidence="8">
    <location>
        <begin position="1031"/>
        <end position="1040"/>
    </location>
</feature>
<name>A0A0U1M7F1_TALIS</name>
<feature type="region of interest" description="Disordered" evidence="8">
    <location>
        <begin position="1091"/>
        <end position="1174"/>
    </location>
</feature>
<dbReference type="OMA" id="PVPKWAQ"/>
<accession>A0A0U1M7F1</accession>
<dbReference type="InterPro" id="IPR005635">
    <property type="entry name" value="Inner_centromere_prot_ARK-bd"/>
</dbReference>
<evidence type="ECO:0000256" key="4">
    <source>
        <dbReference type="ARBA" id="ARBA00022490"/>
    </source>
</evidence>
<feature type="compositionally biased region" description="Basic and acidic residues" evidence="8">
    <location>
        <begin position="938"/>
        <end position="947"/>
    </location>
</feature>
<feature type="compositionally biased region" description="Polar residues" evidence="8">
    <location>
        <begin position="617"/>
        <end position="627"/>
    </location>
</feature>
<evidence type="ECO:0000256" key="2">
    <source>
        <dbReference type="ARBA" id="ARBA00004186"/>
    </source>
</evidence>
<dbReference type="GO" id="GO:0007059">
    <property type="term" value="P:chromosome segregation"/>
    <property type="evidence" value="ECO:0007669"/>
    <property type="project" value="UniProtKB-KW"/>
</dbReference>
<dbReference type="OrthoDB" id="6123at2759"/>
<feature type="domain" description="Inner centromere protein ARK-binding" evidence="9">
    <location>
        <begin position="1161"/>
        <end position="1215"/>
    </location>
</feature>
<feature type="compositionally biased region" description="Basic and acidic residues" evidence="8">
    <location>
        <begin position="543"/>
        <end position="564"/>
    </location>
</feature>
<evidence type="ECO:0000259" key="9">
    <source>
        <dbReference type="Pfam" id="PF03941"/>
    </source>
</evidence>
<feature type="compositionally biased region" description="Acidic residues" evidence="8">
    <location>
        <begin position="325"/>
        <end position="340"/>
    </location>
</feature>
<evidence type="ECO:0000313" key="11">
    <source>
        <dbReference type="Proteomes" id="UP000054383"/>
    </source>
</evidence>
<dbReference type="Gene3D" id="6.10.250.2990">
    <property type="match status" value="1"/>
</dbReference>
<keyword evidence="6" id="KW-0206">Cytoskeleton</keyword>
<feature type="compositionally biased region" description="Basic and acidic residues" evidence="8">
    <location>
        <begin position="131"/>
        <end position="145"/>
    </location>
</feature>
<feature type="compositionally biased region" description="Basic residues" evidence="8">
    <location>
        <begin position="67"/>
        <end position="79"/>
    </location>
</feature>
<proteinExistence type="inferred from homology"/>
<dbReference type="STRING" id="28573.A0A0U1M7F1"/>
<feature type="compositionally biased region" description="Polar residues" evidence="8">
    <location>
        <begin position="519"/>
        <end position="531"/>
    </location>
</feature>
<feature type="compositionally biased region" description="Polar residues" evidence="8">
    <location>
        <begin position="466"/>
        <end position="510"/>
    </location>
</feature>
<organism evidence="10 11">
    <name type="scientific">Talaromyces islandicus</name>
    <name type="common">Penicillium islandicum</name>
    <dbReference type="NCBI Taxonomy" id="28573"/>
    <lineage>
        <taxon>Eukaryota</taxon>
        <taxon>Fungi</taxon>
        <taxon>Dikarya</taxon>
        <taxon>Ascomycota</taxon>
        <taxon>Pezizomycotina</taxon>
        <taxon>Eurotiomycetes</taxon>
        <taxon>Eurotiomycetidae</taxon>
        <taxon>Eurotiales</taxon>
        <taxon>Trichocomaceae</taxon>
        <taxon>Talaromyces</taxon>
        <taxon>Talaromyces sect. Islandici</taxon>
    </lineage>
</organism>
<feature type="compositionally biased region" description="Polar residues" evidence="8">
    <location>
        <begin position="179"/>
        <end position="196"/>
    </location>
</feature>
<gene>
    <name evidence="10" type="ORF">PISL3812_07882</name>
</gene>
<feature type="compositionally biased region" description="Low complexity" evidence="8">
    <location>
        <begin position="862"/>
        <end position="884"/>
    </location>
</feature>
<dbReference type="EMBL" id="CVMT01000008">
    <property type="protein sequence ID" value="CRG90836.1"/>
    <property type="molecule type" value="Genomic_DNA"/>
</dbReference>
<dbReference type="AlphaFoldDB" id="A0A0U1M7F1"/>
<feature type="compositionally biased region" description="Basic and acidic residues" evidence="8">
    <location>
        <begin position="284"/>
        <end position="296"/>
    </location>
</feature>
<feature type="compositionally biased region" description="Polar residues" evidence="8">
    <location>
        <begin position="261"/>
        <end position="270"/>
    </location>
</feature>
<feature type="compositionally biased region" description="Polar residues" evidence="8">
    <location>
        <begin position="816"/>
        <end position="861"/>
    </location>
</feature>
<sequence length="1266" mass="139480">MAAARGKPVGSAAWIAAEKENVTHLVEQELEEVEFPVRHELDWLNEHMAEIFSNNQFNMTELLKTPGKMRGKTPRTARKRNPDESRVPLNEIFTSSNQKPKMPSKFTAALEKTATVSKPSAKPSEQLVSKPVEEQLNKEPAEAKQKTIAASGKPVQNKTENADSGVSVSKGKEPVRDQPANNNKTLNSFSTYNTDSGYHGLPDEEEDEDEVVLAATQIISDNPEPADTQAEAGPSTQPLEVDTTVKVQHRKSESVDRRTTDQSFHSAQENMRSRGETVEPMDVAEDHQEIADEDTPRPFSRSTQEQPEYPILPEKTAYNQPDLSDAQDQDEDMVLDENFDDLGSPSDNSTPARPPMRKKSSLSFASLPAREPLIKKSMSRTSHLDMVKQTGPGRQSYFGGQGEGLKPSTLGLNTETDDQRQESLDLDRKQRSLQTETDDGYGTSTSSTQRTQRLHDKISMLGKTQAPRTTKSLAPSSQGTSQVNYPDLPSNKSNTAVNESAPTAVTTSQEDWIKPLESPQKTAIPKSQTTDIMERMAGNDTVGKLEKGKLTRTETVPDLRDKRSPTPKGSVFSAFGHHKSASKSTPPARRGEQTALLASNVAVESTTPSVSPRRFDSTTSGPRSKFQSVMKTALGLFSSSAGISAAAKLETLSSPSASRSQPNLSHITSSPQRFSPSPERAPMRIQNIIEADKPERNNKPQTALEDPFEEPRVRQEKEQPSNKLDQVEKAPPREHDMRETHVVQPNATKIQKAPAPVPRDTEILNDAEHKFPLPPSTSHAAPAQPAQPAQSTKLRPVKPTREVAQKPKPQPMSIRVGSTLTRPPMASSTSYIQEPSTAPTPGSTKQPNLSKKASNSSLQTTASNASFKSSVSSQSQRKAQVAASVEKKKQEEREAALRKEEQKKRAAQQKQQQEEARRAERERSVAEDPKKAAQRQAIEQRRLENSRLRHGSQPPKLANDMGSSLHQDKTAQRADPGPARPPSRLGSTLHSFNRSINQPPTNPAKPAKRPLDEESQTRSGAPAYRPSEQPADGKRRRTEDEYSQPFNQPPPSLKQQPIRKENGKLSLMGYGYSQAPPPVASHSMYKTMPVQQGAAGRQLKHGPPIDTTQYASGTIPFAPTNPPATTVHKTPSHKTANLAAQRAPAKVSPQYPPSESIHLPEPNTDSEDEDSDADMLPVPEWAQADELQRALATQEDAPTDHIFGRIAPFMMEEVFKQDKKLKKFRERTSSANWGGPDGLTQEEISRDQAARQRLRTNGQWSYQVSR</sequence>
<feature type="compositionally biased region" description="Polar residues" evidence="8">
    <location>
        <begin position="154"/>
        <end position="167"/>
    </location>
</feature>
<feature type="compositionally biased region" description="Basic and acidic residues" evidence="8">
    <location>
        <begin position="250"/>
        <end position="260"/>
    </location>
</feature>
<feature type="compositionally biased region" description="Polar residues" evidence="8">
    <location>
        <begin position="1255"/>
        <end position="1266"/>
    </location>
</feature>
<feature type="region of interest" description="Disordered" evidence="8">
    <location>
        <begin position="65"/>
        <end position="627"/>
    </location>
</feature>
<feature type="region of interest" description="Disordered" evidence="8">
    <location>
        <begin position="651"/>
        <end position="1074"/>
    </location>
</feature>
<feature type="compositionally biased region" description="Basic and acidic residues" evidence="8">
    <location>
        <begin position="709"/>
        <end position="741"/>
    </location>
</feature>
<feature type="compositionally biased region" description="Acidic residues" evidence="8">
    <location>
        <begin position="1164"/>
        <end position="1173"/>
    </location>
</feature>
<feature type="compositionally biased region" description="Low complexity" evidence="8">
    <location>
        <begin position="780"/>
        <end position="790"/>
    </location>
</feature>
<dbReference type="Proteomes" id="UP000054383">
    <property type="component" value="Unassembled WGS sequence"/>
</dbReference>
<evidence type="ECO:0000256" key="5">
    <source>
        <dbReference type="ARBA" id="ARBA00022829"/>
    </source>
</evidence>
<feature type="compositionally biased region" description="Basic and acidic residues" evidence="8">
    <location>
        <begin position="912"/>
        <end position="931"/>
    </location>
</feature>
<dbReference type="PANTHER" id="PTHR13142">
    <property type="entry name" value="INNER CENTROMERE PROTEIN"/>
    <property type="match status" value="1"/>
</dbReference>
<dbReference type="PANTHER" id="PTHR13142:SF1">
    <property type="entry name" value="INNER CENTROMERE PROTEIN"/>
    <property type="match status" value="1"/>
</dbReference>
<dbReference type="GO" id="GO:0005819">
    <property type="term" value="C:spindle"/>
    <property type="evidence" value="ECO:0007669"/>
    <property type="project" value="UniProtKB-SubCell"/>
</dbReference>
<evidence type="ECO:0000256" key="1">
    <source>
        <dbReference type="ARBA" id="ARBA00004123"/>
    </source>
</evidence>
<protein>
    <submittedName>
        <fullName evidence="10">Serine/arginine repetitive matrix protein 2</fullName>
    </submittedName>
</protein>
<keyword evidence="11" id="KW-1185">Reference proteome</keyword>
<feature type="region of interest" description="Disordered" evidence="8">
    <location>
        <begin position="1223"/>
        <end position="1266"/>
    </location>
</feature>
<feature type="compositionally biased region" description="Polar residues" evidence="8">
    <location>
        <begin position="1123"/>
        <end position="1135"/>
    </location>
</feature>